<proteinExistence type="predicted"/>
<dbReference type="AlphaFoldDB" id="A0A7X4RUA7"/>
<organism evidence="1 2">
    <name type="scientific">Vibrio eleionomae</name>
    <dbReference type="NCBI Taxonomy" id="2653505"/>
    <lineage>
        <taxon>Bacteria</taxon>
        <taxon>Pseudomonadati</taxon>
        <taxon>Pseudomonadota</taxon>
        <taxon>Gammaproteobacteria</taxon>
        <taxon>Vibrionales</taxon>
        <taxon>Vibrionaceae</taxon>
        <taxon>Vibrio</taxon>
    </lineage>
</organism>
<gene>
    <name evidence="1" type="ORF">F9817_10785</name>
</gene>
<accession>A0A7X4RUA7</accession>
<dbReference type="GO" id="GO:0051213">
    <property type="term" value="F:dioxygenase activity"/>
    <property type="evidence" value="ECO:0007669"/>
    <property type="project" value="InterPro"/>
</dbReference>
<evidence type="ECO:0000313" key="2">
    <source>
        <dbReference type="Proteomes" id="UP000462621"/>
    </source>
</evidence>
<reference evidence="1 2" key="1">
    <citation type="submission" date="2019-10" db="EMBL/GenBank/DDBJ databases">
        <title>Vibrio sp. nov. isolated from a shrimp pond.</title>
        <authorList>
            <person name="Gomez-Gil B."/>
            <person name="Enciso-Ibarra J."/>
            <person name="Enciso-Ibarra K."/>
            <person name="Bolan-Mejia C."/>
        </authorList>
    </citation>
    <scope>NUCLEOTIDE SEQUENCE [LARGE SCALE GENOMIC DNA]</scope>
    <source>
        <strain evidence="1 2">CAIM 722</strain>
    </source>
</reference>
<keyword evidence="2" id="KW-1185">Reference proteome</keyword>
<protein>
    <submittedName>
        <fullName evidence="1">Agglutination protein</fullName>
    </submittedName>
</protein>
<sequence length="212" mass="24272">MLQKHEHTLDLCQLSVGAVHQLAPSFRHLPTTEHADGKYRLRRYSVIRFYHGDVVEMDKHDFMQTGEINHFQGDVKRHFEPLLESTLHSEGLRELCDLFVTHNNLPDGQEIEIHQMRVSAIYNETLVSPEGVHQDGFDYIAIVGINRHNIVGGDVMLYQDSQQAPFFRKVLDDGDIVMLADQKLWHNACPIRAIKLQEEGHMDLLVLTAKGA</sequence>
<dbReference type="EMBL" id="WEKT01000016">
    <property type="protein sequence ID" value="MZI93681.1"/>
    <property type="molecule type" value="Genomic_DNA"/>
</dbReference>
<dbReference type="Proteomes" id="UP000462621">
    <property type="component" value="Unassembled WGS sequence"/>
</dbReference>
<evidence type="ECO:0000313" key="1">
    <source>
        <dbReference type="EMBL" id="MZI93681.1"/>
    </source>
</evidence>
<dbReference type="Gene3D" id="2.60.120.620">
    <property type="entry name" value="q2cbj1_9rhob like domain"/>
    <property type="match status" value="1"/>
</dbReference>
<dbReference type="InterPro" id="IPR018724">
    <property type="entry name" value="2OG-Fe_dioxygenase"/>
</dbReference>
<name>A0A7X4RUA7_9VIBR</name>
<dbReference type="Pfam" id="PF10014">
    <property type="entry name" value="2OG-Fe_Oxy_2"/>
    <property type="match status" value="1"/>
</dbReference>
<comment type="caution">
    <text evidence="1">The sequence shown here is derived from an EMBL/GenBank/DDBJ whole genome shotgun (WGS) entry which is preliminary data.</text>
</comment>
<dbReference type="RefSeq" id="WP_161155375.1">
    <property type="nucleotide sequence ID" value="NZ_WEKT01000016.1"/>
</dbReference>